<evidence type="ECO:0000259" key="1">
    <source>
        <dbReference type="Pfam" id="PF16011"/>
    </source>
</evidence>
<evidence type="ECO:0000313" key="3">
    <source>
        <dbReference type="Proteomes" id="UP000460549"/>
    </source>
</evidence>
<protein>
    <recommendedName>
        <fullName evidence="1">Carbohydrate-binding domain-containing protein</fullName>
    </recommendedName>
</protein>
<dbReference type="GO" id="GO:0030246">
    <property type="term" value="F:carbohydrate binding"/>
    <property type="evidence" value="ECO:0007669"/>
    <property type="project" value="InterPro"/>
</dbReference>
<dbReference type="InterPro" id="IPR010502">
    <property type="entry name" value="Carb-bd_dom_fam9"/>
</dbReference>
<dbReference type="RefSeq" id="WP_154424855.1">
    <property type="nucleotide sequence ID" value="NZ_JAQYPZ010000089.1"/>
</dbReference>
<feature type="domain" description="Carbohydrate-binding" evidence="1">
    <location>
        <begin position="9"/>
        <end position="183"/>
    </location>
</feature>
<gene>
    <name evidence="2" type="ORF">FYJ80_03950</name>
</gene>
<dbReference type="GO" id="GO:0004553">
    <property type="term" value="F:hydrolase activity, hydrolyzing O-glycosyl compounds"/>
    <property type="evidence" value="ECO:0007669"/>
    <property type="project" value="InterPro"/>
</dbReference>
<name>A0A7X2TQL4_9SPIO</name>
<proteinExistence type="predicted"/>
<reference evidence="2 3" key="1">
    <citation type="submission" date="2019-08" db="EMBL/GenBank/DDBJ databases">
        <title>In-depth cultivation of the pig gut microbiome towards novel bacterial diversity and tailored functional studies.</title>
        <authorList>
            <person name="Wylensek D."/>
            <person name="Hitch T.C.A."/>
            <person name="Clavel T."/>
        </authorList>
    </citation>
    <scope>NUCLEOTIDE SEQUENCE [LARGE SCALE GENOMIC DNA]</scope>
    <source>
        <strain evidence="2 3">NM-380-WT-3C1</strain>
    </source>
</reference>
<dbReference type="Gene3D" id="2.60.40.1190">
    <property type="match status" value="1"/>
</dbReference>
<dbReference type="CDD" id="cd09620">
    <property type="entry name" value="CBM9_like_3"/>
    <property type="match status" value="1"/>
</dbReference>
<dbReference type="Pfam" id="PF16011">
    <property type="entry name" value="CBM9_2"/>
    <property type="match status" value="1"/>
</dbReference>
<dbReference type="GO" id="GO:0016052">
    <property type="term" value="P:carbohydrate catabolic process"/>
    <property type="evidence" value="ECO:0007669"/>
    <property type="project" value="InterPro"/>
</dbReference>
<keyword evidence="3" id="KW-1185">Reference proteome</keyword>
<sequence>MKIDKNTSTFELTNYLWNSDPNDTKVSLSLRVEDFNLYFSFHVTEKELRRMVKEDNGSVWEDSCVELFISPDKVHYYNFEFSASTALRCGYGSSRSDRTPVDTDLLKLVKRNMKIFENNNKRSTYELSGVIPLKSFSLDRDKLYINAYKCGDKLSKPHFISLFPIDTPAPDFHQIRFFQEIELIN</sequence>
<comment type="caution">
    <text evidence="2">The sequence shown here is derived from an EMBL/GenBank/DDBJ whole genome shotgun (WGS) entry which is preliminary data.</text>
</comment>
<evidence type="ECO:0000313" key="2">
    <source>
        <dbReference type="EMBL" id="MSU05932.1"/>
    </source>
</evidence>
<organism evidence="2 3">
    <name type="scientific">Bullifex porci</name>
    <dbReference type="NCBI Taxonomy" id="2606638"/>
    <lineage>
        <taxon>Bacteria</taxon>
        <taxon>Pseudomonadati</taxon>
        <taxon>Spirochaetota</taxon>
        <taxon>Spirochaetia</taxon>
        <taxon>Spirochaetales</taxon>
        <taxon>Spirochaetaceae</taxon>
        <taxon>Bullifex</taxon>
    </lineage>
</organism>
<dbReference type="SUPFAM" id="SSF49344">
    <property type="entry name" value="CBD9-like"/>
    <property type="match status" value="1"/>
</dbReference>
<accession>A0A7X2TQL4</accession>
<dbReference type="EMBL" id="VUNN01000005">
    <property type="protein sequence ID" value="MSU05932.1"/>
    <property type="molecule type" value="Genomic_DNA"/>
</dbReference>
<dbReference type="Proteomes" id="UP000460549">
    <property type="component" value="Unassembled WGS sequence"/>
</dbReference>
<dbReference type="AlphaFoldDB" id="A0A7X2TQL4"/>